<gene>
    <name evidence="6" type="ORF">JTE90_006188</name>
</gene>
<sequence length="451" mass="51082">MDKKHFSTHKFPNSLILSPNTNYPPPSNHNSPKWTRGVANHVLAGKLTVQGEGKKGMNPWMPDGSLLERQIDYNMKSDHPTGLCNPDCFLHRSCSLYPQPSTGNHLMNRPTFDDPCLKLSPSNHQHLHHQRPIKHYYYGSTCDWRPIEAHCENGAGSKQEFYTEASTQHIDNTWSWNQSTNSITTAHSGVNYVGSFGSTSPSLESSRPIPPPTPFYLKGNISAMRTTGPPTAIHHNDDPRQTISEGVKPEPPSSPLSPGSPQAPWPPAQSRRGNLQLWQFLVSLLDDPATNGNFISWTGRGMEFKLIEPEEVARRWGIQKNRPAMNYDKLSRSLRYYYEKGIMQKVAGERYVYRFVSDPETLLSANIKELQSEKVDPVIADFNPRHTQINRKIYNSSDTNILSSPTNYSSRITRNPDHHGYQPLSCLQDLTSRPTSRDSRYVHNTMDNCVF</sequence>
<dbReference type="PROSITE" id="PS50061">
    <property type="entry name" value="ETS_DOMAIN_3"/>
    <property type="match status" value="1"/>
</dbReference>
<dbReference type="GO" id="GO:0030154">
    <property type="term" value="P:cell differentiation"/>
    <property type="evidence" value="ECO:0007669"/>
    <property type="project" value="TreeGrafter"/>
</dbReference>
<proteinExistence type="inferred from homology"/>
<evidence type="ECO:0000313" key="6">
    <source>
        <dbReference type="EMBL" id="KAG8199941.1"/>
    </source>
</evidence>
<dbReference type="Gene3D" id="1.10.10.10">
    <property type="entry name" value="Winged helix-like DNA-binding domain superfamily/Winged helix DNA-binding domain"/>
    <property type="match status" value="1"/>
</dbReference>
<dbReference type="InterPro" id="IPR046328">
    <property type="entry name" value="ETS_fam"/>
</dbReference>
<dbReference type="PROSITE" id="PS00346">
    <property type="entry name" value="ETS_DOMAIN_2"/>
    <property type="match status" value="1"/>
</dbReference>
<dbReference type="GO" id="GO:0000981">
    <property type="term" value="F:DNA-binding transcription factor activity, RNA polymerase II-specific"/>
    <property type="evidence" value="ECO:0007669"/>
    <property type="project" value="TreeGrafter"/>
</dbReference>
<comment type="subcellular location">
    <subcellularLocation>
        <location evidence="3">Nucleus</location>
    </subcellularLocation>
</comment>
<dbReference type="Proteomes" id="UP000827092">
    <property type="component" value="Unassembled WGS sequence"/>
</dbReference>
<dbReference type="PRINTS" id="PR00454">
    <property type="entry name" value="ETSDOMAIN"/>
</dbReference>
<keyword evidence="2 3" id="KW-0238">DNA-binding</keyword>
<organism evidence="6 7">
    <name type="scientific">Oedothorax gibbosus</name>
    <dbReference type="NCBI Taxonomy" id="931172"/>
    <lineage>
        <taxon>Eukaryota</taxon>
        <taxon>Metazoa</taxon>
        <taxon>Ecdysozoa</taxon>
        <taxon>Arthropoda</taxon>
        <taxon>Chelicerata</taxon>
        <taxon>Arachnida</taxon>
        <taxon>Araneae</taxon>
        <taxon>Araneomorphae</taxon>
        <taxon>Entelegynae</taxon>
        <taxon>Araneoidea</taxon>
        <taxon>Linyphiidae</taxon>
        <taxon>Erigoninae</taxon>
        <taxon>Oedothorax</taxon>
    </lineage>
</organism>
<dbReference type="PANTHER" id="PTHR11849">
    <property type="entry name" value="ETS"/>
    <property type="match status" value="1"/>
</dbReference>
<dbReference type="EMBL" id="JAFNEN010000022">
    <property type="protein sequence ID" value="KAG8199941.1"/>
    <property type="molecule type" value="Genomic_DNA"/>
</dbReference>
<dbReference type="FunFam" id="1.10.10.10:FF:000055">
    <property type="entry name" value="ETS translocation variant 4 isoform 1"/>
    <property type="match status" value="1"/>
</dbReference>
<feature type="region of interest" description="Disordered" evidence="4">
    <location>
        <begin position="222"/>
        <end position="269"/>
    </location>
</feature>
<dbReference type="SUPFAM" id="SSF46785">
    <property type="entry name" value="Winged helix' DNA-binding domain"/>
    <property type="match status" value="1"/>
</dbReference>
<keyword evidence="3" id="KW-0539">Nucleus</keyword>
<name>A0AAV6VV26_9ARAC</name>
<comment type="similarity">
    <text evidence="1 3">Belongs to the ETS family.</text>
</comment>
<evidence type="ECO:0000256" key="4">
    <source>
        <dbReference type="SAM" id="MobiDB-lite"/>
    </source>
</evidence>
<protein>
    <recommendedName>
        <fullName evidence="5">ETS domain-containing protein</fullName>
    </recommendedName>
</protein>
<comment type="caution">
    <text evidence="6">The sequence shown here is derived from an EMBL/GenBank/DDBJ whole genome shotgun (WGS) entry which is preliminary data.</text>
</comment>
<accession>A0AAV6VV26</accession>
<reference evidence="6 7" key="1">
    <citation type="journal article" date="2022" name="Nat. Ecol. Evol.">
        <title>A masculinizing supergene underlies an exaggerated male reproductive morph in a spider.</title>
        <authorList>
            <person name="Hendrickx F."/>
            <person name="De Corte Z."/>
            <person name="Sonet G."/>
            <person name="Van Belleghem S.M."/>
            <person name="Kostlbacher S."/>
            <person name="Vangestel C."/>
        </authorList>
    </citation>
    <scope>NUCLEOTIDE SEQUENCE [LARGE SCALE GENOMIC DNA]</scope>
    <source>
        <strain evidence="6">W744_W776</strain>
    </source>
</reference>
<evidence type="ECO:0000313" key="7">
    <source>
        <dbReference type="Proteomes" id="UP000827092"/>
    </source>
</evidence>
<dbReference type="AlphaFoldDB" id="A0AAV6VV26"/>
<evidence type="ECO:0000259" key="5">
    <source>
        <dbReference type="PROSITE" id="PS50061"/>
    </source>
</evidence>
<dbReference type="PANTHER" id="PTHR11849:SF196">
    <property type="entry name" value="ETS TRANSLOCATION VARIANT 1"/>
    <property type="match status" value="1"/>
</dbReference>
<dbReference type="PROSITE" id="PS00345">
    <property type="entry name" value="ETS_DOMAIN_1"/>
    <property type="match status" value="1"/>
</dbReference>
<dbReference type="InterPro" id="IPR036390">
    <property type="entry name" value="WH_DNA-bd_sf"/>
</dbReference>
<feature type="domain" description="ETS" evidence="5">
    <location>
        <begin position="275"/>
        <end position="356"/>
    </location>
</feature>
<feature type="region of interest" description="Disordered" evidence="4">
    <location>
        <begin position="1"/>
        <end position="31"/>
    </location>
</feature>
<evidence type="ECO:0000256" key="3">
    <source>
        <dbReference type="RuleBase" id="RU004019"/>
    </source>
</evidence>
<dbReference type="SMART" id="SM00413">
    <property type="entry name" value="ETS"/>
    <property type="match status" value="1"/>
</dbReference>
<evidence type="ECO:0000256" key="1">
    <source>
        <dbReference type="ARBA" id="ARBA00005562"/>
    </source>
</evidence>
<dbReference type="GO" id="GO:0043565">
    <property type="term" value="F:sequence-specific DNA binding"/>
    <property type="evidence" value="ECO:0007669"/>
    <property type="project" value="InterPro"/>
</dbReference>
<dbReference type="Pfam" id="PF00178">
    <property type="entry name" value="Ets"/>
    <property type="match status" value="1"/>
</dbReference>
<keyword evidence="7" id="KW-1185">Reference proteome</keyword>
<evidence type="ECO:0000256" key="2">
    <source>
        <dbReference type="ARBA" id="ARBA00023125"/>
    </source>
</evidence>
<dbReference type="GO" id="GO:0005634">
    <property type="term" value="C:nucleus"/>
    <property type="evidence" value="ECO:0007669"/>
    <property type="project" value="UniProtKB-SubCell"/>
</dbReference>
<dbReference type="InterPro" id="IPR000418">
    <property type="entry name" value="Ets_dom"/>
</dbReference>
<dbReference type="InterPro" id="IPR036388">
    <property type="entry name" value="WH-like_DNA-bd_sf"/>
</dbReference>